<feature type="compositionally biased region" description="Low complexity" evidence="2">
    <location>
        <begin position="172"/>
        <end position="192"/>
    </location>
</feature>
<feature type="region of interest" description="Disordered" evidence="2">
    <location>
        <begin position="172"/>
        <end position="211"/>
    </location>
</feature>
<feature type="compositionally biased region" description="Basic and acidic residues" evidence="2">
    <location>
        <begin position="195"/>
        <end position="211"/>
    </location>
</feature>
<protein>
    <submittedName>
        <fullName evidence="3">Uncharacterized protein</fullName>
    </submittedName>
</protein>
<dbReference type="Proteomes" id="UP000626092">
    <property type="component" value="Unassembled WGS sequence"/>
</dbReference>
<comment type="caution">
    <text evidence="3">The sequence shown here is derived from an EMBL/GenBank/DDBJ whole genome shotgun (WGS) entry which is preliminary data.</text>
</comment>
<keyword evidence="4" id="KW-1185">Reference proteome</keyword>
<accession>A0A834L8F9</accession>
<keyword evidence="1" id="KW-0175">Coiled coil</keyword>
<evidence type="ECO:0000313" key="4">
    <source>
        <dbReference type="Proteomes" id="UP000626092"/>
    </source>
</evidence>
<reference evidence="3" key="1">
    <citation type="submission" date="2019-11" db="EMBL/GenBank/DDBJ databases">
        <authorList>
            <person name="Liu Y."/>
            <person name="Hou J."/>
            <person name="Li T.-Q."/>
            <person name="Guan C.-H."/>
            <person name="Wu X."/>
            <person name="Wu H.-Z."/>
            <person name="Ling F."/>
            <person name="Zhang R."/>
            <person name="Shi X.-G."/>
            <person name="Ren J.-P."/>
            <person name="Chen E.-F."/>
            <person name="Sun J.-M."/>
        </authorList>
    </citation>
    <scope>NUCLEOTIDE SEQUENCE</scope>
    <source>
        <strain evidence="3">Adult_tree_wgs_1</strain>
        <tissue evidence="3">Leaves</tissue>
    </source>
</reference>
<gene>
    <name evidence="3" type="ORF">RHSIM_Rhsim11G0003300</name>
</gene>
<feature type="coiled-coil region" evidence="1">
    <location>
        <begin position="319"/>
        <end position="353"/>
    </location>
</feature>
<proteinExistence type="predicted"/>
<dbReference type="AlphaFoldDB" id="A0A834L8F9"/>
<organism evidence="3 4">
    <name type="scientific">Rhododendron simsii</name>
    <name type="common">Sims's rhododendron</name>
    <dbReference type="NCBI Taxonomy" id="118357"/>
    <lineage>
        <taxon>Eukaryota</taxon>
        <taxon>Viridiplantae</taxon>
        <taxon>Streptophyta</taxon>
        <taxon>Embryophyta</taxon>
        <taxon>Tracheophyta</taxon>
        <taxon>Spermatophyta</taxon>
        <taxon>Magnoliopsida</taxon>
        <taxon>eudicotyledons</taxon>
        <taxon>Gunneridae</taxon>
        <taxon>Pentapetalae</taxon>
        <taxon>asterids</taxon>
        <taxon>Ericales</taxon>
        <taxon>Ericaceae</taxon>
        <taxon>Ericoideae</taxon>
        <taxon>Rhodoreae</taxon>
        <taxon>Rhododendron</taxon>
    </lineage>
</organism>
<evidence type="ECO:0000256" key="2">
    <source>
        <dbReference type="SAM" id="MobiDB-lite"/>
    </source>
</evidence>
<evidence type="ECO:0000313" key="3">
    <source>
        <dbReference type="EMBL" id="KAF7127505.1"/>
    </source>
</evidence>
<sequence length="410" mass="45444">MVIRSVPFRHLCDTPKRLQQFRERYGVLNDIRLELVPDDAMREASNINDNYRSISLLVHQLDICRALDYDSILGMIGIGLGRAAHILLDYTPTYTGGISLRPEARTQCPFSALKLYSQEQAGIPQVRIRESGASTSGHVTLISPADYFADPNMSRRINLAAMVGRSGSRVCSASSGSMLTTRATTSRSSPSSHLVDGRCKRSHQDAYEGKENEDQLSLYELFGDGHHLGSRPPASLIRSKRKNHPWIGSRGHQSLMEFAIQKMVEVFGRAYQGDTEVIRLTVENAGLLAKTNRLGEENFKLNDTAVQLGRQLESECGKGKEAEANFAKAIEELRKAEENMRIFEENISEAYDNGFNEASREFEDQVPCVLRKIWAKWCAYCLGQAGAGRLAPLGSGSSPRGSGPKHHGDQ</sequence>
<evidence type="ECO:0000256" key="1">
    <source>
        <dbReference type="SAM" id="Coils"/>
    </source>
</evidence>
<name>A0A834L8F9_RHOSS</name>
<dbReference type="EMBL" id="WJXA01000011">
    <property type="protein sequence ID" value="KAF7127505.1"/>
    <property type="molecule type" value="Genomic_DNA"/>
</dbReference>